<accession>A0ABY7VU02</accession>
<dbReference type="RefSeq" id="WP_274150438.1">
    <property type="nucleotide sequence ID" value="NZ_CP117811.1"/>
</dbReference>
<evidence type="ECO:0000313" key="1">
    <source>
        <dbReference type="EMBL" id="WDE96372.1"/>
    </source>
</evidence>
<proteinExistence type="predicted"/>
<dbReference type="Proteomes" id="UP001214250">
    <property type="component" value="Chromosome 1"/>
</dbReference>
<keyword evidence="2" id="KW-1185">Reference proteome</keyword>
<organism evidence="1 2">
    <name type="scientific">Lentisphaera profundi</name>
    <dbReference type="NCBI Taxonomy" id="1658616"/>
    <lineage>
        <taxon>Bacteria</taxon>
        <taxon>Pseudomonadati</taxon>
        <taxon>Lentisphaerota</taxon>
        <taxon>Lentisphaeria</taxon>
        <taxon>Lentisphaerales</taxon>
        <taxon>Lentisphaeraceae</taxon>
        <taxon>Lentisphaera</taxon>
    </lineage>
</organism>
<protein>
    <submittedName>
        <fullName evidence="1">Uncharacterized protein</fullName>
    </submittedName>
</protein>
<gene>
    <name evidence="1" type="ORF">PQO03_00115</name>
</gene>
<dbReference type="EMBL" id="CP117811">
    <property type="protein sequence ID" value="WDE96372.1"/>
    <property type="molecule type" value="Genomic_DNA"/>
</dbReference>
<evidence type="ECO:0000313" key="2">
    <source>
        <dbReference type="Proteomes" id="UP001214250"/>
    </source>
</evidence>
<sequence length="201" mass="23586">MHLIDPKTKEKWSFEYRLIKSLSARVTKRQLANFSLKREDVKRHFQLPDHLDLWQDEKGDCHLSLCMIWMDTMAPDWMPLDILPASFNCALRLTCLDRETQESCVWVDTRYSDNFLVSASKFFGLQGFSTELKYGDSFVQSPEWDFQIMDGEPPILMNETKFNDLIAGGIKSYTTEKKASSKKRVDLIKEHPSEFKIYQNR</sequence>
<name>A0ABY7VU02_9BACT</name>
<reference evidence="1 2" key="1">
    <citation type="submission" date="2023-02" db="EMBL/GenBank/DDBJ databases">
        <title>Genome sequence of Lentisphaera profundi SAORIC-696.</title>
        <authorList>
            <person name="Kim e."/>
            <person name="Cho J.-C."/>
            <person name="Choi A."/>
            <person name="Kang I."/>
        </authorList>
    </citation>
    <scope>NUCLEOTIDE SEQUENCE [LARGE SCALE GENOMIC DNA]</scope>
    <source>
        <strain evidence="1 2">SAORIC-696</strain>
    </source>
</reference>